<comment type="caution">
    <text evidence="4">The sequence shown here is derived from an EMBL/GenBank/DDBJ whole genome shotgun (WGS) entry which is preliminary data.</text>
</comment>
<dbReference type="InterPro" id="IPR000836">
    <property type="entry name" value="PRTase_dom"/>
</dbReference>
<dbReference type="CDD" id="cd06223">
    <property type="entry name" value="PRTases_typeI"/>
    <property type="match status" value="1"/>
</dbReference>
<dbReference type="PANTHER" id="PTHR47505">
    <property type="entry name" value="DNA UTILIZATION PROTEIN YHGH"/>
    <property type="match status" value="1"/>
</dbReference>
<dbReference type="Pfam" id="PF00156">
    <property type="entry name" value="Pribosyltran"/>
    <property type="match status" value="1"/>
</dbReference>
<reference evidence="4" key="2">
    <citation type="journal article" date="2021" name="PeerJ">
        <title>Extensive microbial diversity within the chicken gut microbiome revealed by metagenomics and culture.</title>
        <authorList>
            <person name="Gilroy R."/>
            <person name="Ravi A."/>
            <person name="Getino M."/>
            <person name="Pursley I."/>
            <person name="Horton D.L."/>
            <person name="Alikhan N.F."/>
            <person name="Baker D."/>
            <person name="Gharbi K."/>
            <person name="Hall N."/>
            <person name="Watson M."/>
            <person name="Adriaenssens E.M."/>
            <person name="Foster-Nyarko E."/>
            <person name="Jarju S."/>
            <person name="Secka A."/>
            <person name="Antonio M."/>
            <person name="Oren A."/>
            <person name="Chaudhuri R.R."/>
            <person name="La Ragione R."/>
            <person name="Hildebrand F."/>
            <person name="Pallen M.J."/>
        </authorList>
    </citation>
    <scope>NUCLEOTIDE SEQUENCE</scope>
    <source>
        <strain evidence="4">15467</strain>
    </source>
</reference>
<dbReference type="SUPFAM" id="SSF53271">
    <property type="entry name" value="PRTase-like"/>
    <property type="match status" value="1"/>
</dbReference>
<accession>A0A9D9GYF0</accession>
<dbReference type="Gene3D" id="3.40.50.2020">
    <property type="match status" value="1"/>
</dbReference>
<dbReference type="AlphaFoldDB" id="A0A9D9GYF0"/>
<proteinExistence type="inferred from homology"/>
<protein>
    <submittedName>
        <fullName evidence="4">ComF family protein</fullName>
    </submittedName>
</protein>
<name>A0A9D9GYF0_9BACT</name>
<dbReference type="InterPro" id="IPR029057">
    <property type="entry name" value="PRTase-like"/>
</dbReference>
<evidence type="ECO:0000256" key="1">
    <source>
        <dbReference type="ARBA" id="ARBA00008007"/>
    </source>
</evidence>
<dbReference type="InterPro" id="IPR044005">
    <property type="entry name" value="DZR_2"/>
</dbReference>
<evidence type="ECO:0000259" key="3">
    <source>
        <dbReference type="Pfam" id="PF18912"/>
    </source>
</evidence>
<evidence type="ECO:0000313" key="4">
    <source>
        <dbReference type="EMBL" id="MBO8429364.1"/>
    </source>
</evidence>
<gene>
    <name evidence="4" type="ORF">IAC68_05495</name>
</gene>
<organism evidence="4 5">
    <name type="scientific">Candidatus Egerieousia excrementavium</name>
    <dbReference type="NCBI Taxonomy" id="2840778"/>
    <lineage>
        <taxon>Bacteria</taxon>
        <taxon>Pseudomonadati</taxon>
        <taxon>Bacteroidota</taxon>
        <taxon>Bacteroidia</taxon>
        <taxon>Bacteroidales</taxon>
        <taxon>Candidatus Egerieousia</taxon>
    </lineage>
</organism>
<evidence type="ECO:0000313" key="5">
    <source>
        <dbReference type="Proteomes" id="UP000823635"/>
    </source>
</evidence>
<sequence>MRREIITGGRSLVDLLFPRRCVVCGRQLLLFEKHICLECMAELPLTYFWKWRKEGFCSLFYYSGNYRKILYSLKYRSNVQLALYMGRLLGRRLREGNIRPDYIIPVPLHYLKRWKRGYNQSYVIARGIRKELGKEVAVRQLLKRRRFTKTQTRKERRDRWLNVHDAFGLKPCSPRAIERYARMLKGKEVLIVDDVLTTGATANACRTLLQRFDCRIWIATLAYVE</sequence>
<reference evidence="4" key="1">
    <citation type="submission" date="2020-10" db="EMBL/GenBank/DDBJ databases">
        <authorList>
            <person name="Gilroy R."/>
        </authorList>
    </citation>
    <scope>NUCLEOTIDE SEQUENCE</scope>
    <source>
        <strain evidence="4">15467</strain>
    </source>
</reference>
<evidence type="ECO:0000259" key="2">
    <source>
        <dbReference type="Pfam" id="PF00156"/>
    </source>
</evidence>
<dbReference type="EMBL" id="JADINB010000124">
    <property type="protein sequence ID" value="MBO8429364.1"/>
    <property type="molecule type" value="Genomic_DNA"/>
</dbReference>
<dbReference type="Proteomes" id="UP000823635">
    <property type="component" value="Unassembled WGS sequence"/>
</dbReference>
<comment type="similarity">
    <text evidence="1">Belongs to the ComF/GntX family.</text>
</comment>
<dbReference type="InterPro" id="IPR051910">
    <property type="entry name" value="ComF/GntX_DNA_util-trans"/>
</dbReference>
<dbReference type="PANTHER" id="PTHR47505:SF1">
    <property type="entry name" value="DNA UTILIZATION PROTEIN YHGH"/>
    <property type="match status" value="1"/>
</dbReference>
<feature type="domain" description="Phosphoribosyltransferase" evidence="2">
    <location>
        <begin position="122"/>
        <end position="223"/>
    </location>
</feature>
<feature type="domain" description="Double zinc ribbon" evidence="3">
    <location>
        <begin position="12"/>
        <end position="45"/>
    </location>
</feature>
<dbReference type="Pfam" id="PF18912">
    <property type="entry name" value="DZR_2"/>
    <property type="match status" value="1"/>
</dbReference>